<dbReference type="Pfam" id="PF12645">
    <property type="entry name" value="HTH_16"/>
    <property type="match status" value="1"/>
</dbReference>
<keyword evidence="3" id="KW-1185">Reference proteome</keyword>
<reference evidence="2" key="1">
    <citation type="submission" date="2019-12" db="EMBL/GenBank/DDBJ databases">
        <authorList>
            <person name="zhang j."/>
            <person name="sun C.M."/>
        </authorList>
    </citation>
    <scope>NUCLEOTIDE SEQUENCE</scope>
    <source>
        <strain evidence="2">NS-1</strain>
    </source>
</reference>
<dbReference type="InterPro" id="IPR024760">
    <property type="entry name" value="HTH_dom_conjug_TS-like"/>
</dbReference>
<accession>A0A8A7KI39</accession>
<protein>
    <recommendedName>
        <fullName evidence="1">Helix-turn-helix conjugative transposon-like domain-containing protein</fullName>
    </recommendedName>
</protein>
<name>A0A8A7KI39_9FIRM</name>
<dbReference type="Proteomes" id="UP000665020">
    <property type="component" value="Chromosome"/>
</dbReference>
<dbReference type="AlphaFoldDB" id="A0A8A7KI39"/>
<proteinExistence type="predicted"/>
<dbReference type="RefSeq" id="WP_230869175.1">
    <property type="nucleotide sequence ID" value="NZ_CP046640.1"/>
</dbReference>
<evidence type="ECO:0000313" key="2">
    <source>
        <dbReference type="EMBL" id="QTL97542.1"/>
    </source>
</evidence>
<dbReference type="EMBL" id="CP046640">
    <property type="protein sequence ID" value="QTL97542.1"/>
    <property type="molecule type" value="Genomic_DNA"/>
</dbReference>
<evidence type="ECO:0000259" key="1">
    <source>
        <dbReference type="Pfam" id="PF12645"/>
    </source>
</evidence>
<organism evidence="2 3">
    <name type="scientific">Iocasia fonsfrigidae</name>
    <dbReference type="NCBI Taxonomy" id="2682810"/>
    <lineage>
        <taxon>Bacteria</taxon>
        <taxon>Bacillati</taxon>
        <taxon>Bacillota</taxon>
        <taxon>Clostridia</taxon>
        <taxon>Halanaerobiales</taxon>
        <taxon>Halanaerobiaceae</taxon>
        <taxon>Iocasia</taxon>
    </lineage>
</organism>
<gene>
    <name evidence="2" type="ORF">GM661_05875</name>
</gene>
<evidence type="ECO:0000313" key="3">
    <source>
        <dbReference type="Proteomes" id="UP000665020"/>
    </source>
</evidence>
<sequence>MLDLIKKANKGDEDSLVKLLNIFDPLIKKCSFQLPYEEAKTDLIIFFIELIRDFKVKNFNHHGQAVNYISKAIHNKKTDLYRKYKETNREFIMNSYVLTTKASEKDTEIILKIILNSLVITDLQRNILKKNLLKVIQKKRLEKC</sequence>
<feature type="domain" description="Helix-turn-helix conjugative transposon-like" evidence="1">
    <location>
        <begin position="3"/>
        <end position="54"/>
    </location>
</feature>
<dbReference type="KEGG" id="ifn:GM661_05875"/>